<dbReference type="InterPro" id="IPR032799">
    <property type="entry name" value="TAXi_C"/>
</dbReference>
<keyword evidence="3" id="KW-0964">Secreted</keyword>
<dbReference type="FunFam" id="2.40.70.10:FF:000041">
    <property type="entry name" value="Basic 7S globulin"/>
    <property type="match status" value="1"/>
</dbReference>
<keyword evidence="9" id="KW-1185">Reference proteome</keyword>
<dbReference type="Proteomes" id="UP000428333">
    <property type="component" value="Linkage Group LG05"/>
</dbReference>
<dbReference type="PANTHER" id="PTHR47965:SF28">
    <property type="entry name" value="BASIC 7S GLOBULIN"/>
    <property type="match status" value="1"/>
</dbReference>
<dbReference type="Pfam" id="PF14541">
    <property type="entry name" value="TAXi_C"/>
    <property type="match status" value="1"/>
</dbReference>
<dbReference type="GO" id="GO:0006508">
    <property type="term" value="P:proteolysis"/>
    <property type="evidence" value="ECO:0007669"/>
    <property type="project" value="InterPro"/>
</dbReference>
<dbReference type="InterPro" id="IPR021109">
    <property type="entry name" value="Peptidase_aspartic_dom_sf"/>
</dbReference>
<name>A0A6A4LII4_9ERIC</name>
<evidence type="ECO:0000256" key="4">
    <source>
        <dbReference type="ARBA" id="ARBA00022729"/>
    </source>
</evidence>
<accession>A0A6A4LII4</accession>
<gene>
    <name evidence="8" type="ORF">C3L33_09050</name>
</gene>
<dbReference type="InterPro" id="IPR033868">
    <property type="entry name" value="Xylanase_inhibitor_I-like"/>
</dbReference>
<dbReference type="InterPro" id="IPR033121">
    <property type="entry name" value="PEPTIDASE_A1"/>
</dbReference>
<evidence type="ECO:0000256" key="1">
    <source>
        <dbReference type="ARBA" id="ARBA00004239"/>
    </source>
</evidence>
<dbReference type="CDD" id="cd05489">
    <property type="entry name" value="xylanase_inhibitor_I_like"/>
    <property type="match status" value="1"/>
</dbReference>
<keyword evidence="5" id="KW-1015">Disulfide bond</keyword>
<dbReference type="OrthoDB" id="1258937at2759"/>
<dbReference type="GO" id="GO:0005576">
    <property type="term" value="C:extracellular region"/>
    <property type="evidence" value="ECO:0007669"/>
    <property type="project" value="UniProtKB-SubCell"/>
</dbReference>
<feature type="domain" description="Peptidase A1" evidence="7">
    <location>
        <begin position="43"/>
        <end position="398"/>
    </location>
</feature>
<comment type="similarity">
    <text evidence="2">Belongs to the peptidase A1 family.</text>
</comment>
<dbReference type="SUPFAM" id="SSF50630">
    <property type="entry name" value="Acid proteases"/>
    <property type="match status" value="1"/>
</dbReference>
<evidence type="ECO:0000256" key="2">
    <source>
        <dbReference type="ARBA" id="ARBA00007447"/>
    </source>
</evidence>
<evidence type="ECO:0000313" key="8">
    <source>
        <dbReference type="EMBL" id="KAE9459053.1"/>
    </source>
</evidence>
<dbReference type="EMBL" id="QEFC01001214">
    <property type="protein sequence ID" value="KAE9459053.1"/>
    <property type="molecule type" value="Genomic_DNA"/>
</dbReference>
<protein>
    <recommendedName>
        <fullName evidence="7">Peptidase A1 domain-containing protein</fullName>
    </recommendedName>
</protein>
<dbReference type="GO" id="GO:0004190">
    <property type="term" value="F:aspartic-type endopeptidase activity"/>
    <property type="evidence" value="ECO:0007669"/>
    <property type="project" value="InterPro"/>
</dbReference>
<sequence>MASTLHHYLLIFFSLISLSKSQTRFKPDAVVLPVQKDPATGLHVTQIISRTPVTLVPSLVDLNGLFLWVNCEQHYLSSTYEAPFCGSTQCTRATTHYCNKCPGPPRPGCHNNTCGVVALNPVTHRTAIAELAQDVLWIQSTRAGSNPGPTVAVQQFLFACAPPSLLQGPLPLNVQGIAGFGHIPISLPTQLAADFGLSPKFALCLTSSPVSVGVIFFGNGPYKMLPNVDISARASYTPMTVSPQGEYFIQVSSIKINGKTLPTKQGVVGTTMLSTTTPYTSLEHSIFTAFTQFFANQLSAVPQVRPAVQPFPVCFNSTKLSRTRVGLGVPAIEFVMRDGKVAWSVYGANSMVQARPGVACLAFVDGGVSPKASIVVGAYQLEDNLVEFDLGRSMLGFSSSLLFRQTSCGNFNFTATP</sequence>
<dbReference type="PANTHER" id="PTHR47965">
    <property type="entry name" value="ASPARTYL PROTEASE-RELATED"/>
    <property type="match status" value="1"/>
</dbReference>
<dbReference type="Gene3D" id="2.40.70.10">
    <property type="entry name" value="Acid Proteases"/>
    <property type="match status" value="2"/>
</dbReference>
<dbReference type="AlphaFoldDB" id="A0A6A4LII4"/>
<proteinExistence type="inferred from homology"/>
<evidence type="ECO:0000256" key="5">
    <source>
        <dbReference type="ARBA" id="ARBA00023157"/>
    </source>
</evidence>
<feature type="signal peptide" evidence="6">
    <location>
        <begin position="1"/>
        <end position="21"/>
    </location>
</feature>
<evidence type="ECO:0000313" key="9">
    <source>
        <dbReference type="Proteomes" id="UP000428333"/>
    </source>
</evidence>
<comment type="subcellular location">
    <subcellularLocation>
        <location evidence="1">Secreted</location>
        <location evidence="1">Extracellular space</location>
    </subcellularLocation>
</comment>
<dbReference type="FunFam" id="2.40.70.10:FF:000045">
    <property type="entry name" value="Basic 7S globulin"/>
    <property type="match status" value="1"/>
</dbReference>
<keyword evidence="4 6" id="KW-0732">Signal</keyword>
<evidence type="ECO:0000259" key="7">
    <source>
        <dbReference type="PROSITE" id="PS51767"/>
    </source>
</evidence>
<organism evidence="8 9">
    <name type="scientific">Rhododendron williamsianum</name>
    <dbReference type="NCBI Taxonomy" id="262921"/>
    <lineage>
        <taxon>Eukaryota</taxon>
        <taxon>Viridiplantae</taxon>
        <taxon>Streptophyta</taxon>
        <taxon>Embryophyta</taxon>
        <taxon>Tracheophyta</taxon>
        <taxon>Spermatophyta</taxon>
        <taxon>Magnoliopsida</taxon>
        <taxon>eudicotyledons</taxon>
        <taxon>Gunneridae</taxon>
        <taxon>Pentapetalae</taxon>
        <taxon>asterids</taxon>
        <taxon>Ericales</taxon>
        <taxon>Ericaceae</taxon>
        <taxon>Ericoideae</taxon>
        <taxon>Rhodoreae</taxon>
        <taxon>Rhododendron</taxon>
    </lineage>
</organism>
<dbReference type="InterPro" id="IPR001461">
    <property type="entry name" value="Aspartic_peptidase_A1"/>
</dbReference>
<comment type="caution">
    <text evidence="8">The sequence shown here is derived from an EMBL/GenBank/DDBJ whole genome shotgun (WGS) entry which is preliminary data.</text>
</comment>
<dbReference type="PROSITE" id="PS51767">
    <property type="entry name" value="PEPTIDASE_A1"/>
    <property type="match status" value="1"/>
</dbReference>
<evidence type="ECO:0000256" key="6">
    <source>
        <dbReference type="SAM" id="SignalP"/>
    </source>
</evidence>
<feature type="chain" id="PRO_5025365952" description="Peptidase A1 domain-containing protein" evidence="6">
    <location>
        <begin position="22"/>
        <end position="417"/>
    </location>
</feature>
<reference evidence="8 9" key="1">
    <citation type="journal article" date="2019" name="Genome Biol. Evol.">
        <title>The Rhododendron genome and chromosomal organization provide insight into shared whole-genome duplications across the heath family (Ericaceae).</title>
        <authorList>
            <person name="Soza V.L."/>
            <person name="Lindsley D."/>
            <person name="Waalkes A."/>
            <person name="Ramage E."/>
            <person name="Patwardhan R.P."/>
            <person name="Burton J.N."/>
            <person name="Adey A."/>
            <person name="Kumar A."/>
            <person name="Qiu R."/>
            <person name="Shendure J."/>
            <person name="Hall B."/>
        </authorList>
    </citation>
    <scope>NUCLEOTIDE SEQUENCE [LARGE SCALE GENOMIC DNA]</scope>
    <source>
        <strain evidence="8">RSF 1966-606</strain>
    </source>
</reference>
<evidence type="ECO:0000256" key="3">
    <source>
        <dbReference type="ARBA" id="ARBA00022525"/>
    </source>
</evidence>
<dbReference type="InterPro" id="IPR032861">
    <property type="entry name" value="TAXi_N"/>
</dbReference>
<dbReference type="Pfam" id="PF14543">
    <property type="entry name" value="TAXi_N"/>
    <property type="match status" value="1"/>
</dbReference>
<feature type="non-terminal residue" evidence="8">
    <location>
        <position position="1"/>
    </location>
</feature>